<feature type="domain" description="HTH lysR-type" evidence="5">
    <location>
        <begin position="1"/>
        <end position="58"/>
    </location>
</feature>
<dbReference type="PANTHER" id="PTHR30346:SF17">
    <property type="entry name" value="LYSR FAMILY TRANSCRIPTIONAL REGULATOR"/>
    <property type="match status" value="1"/>
</dbReference>
<evidence type="ECO:0000256" key="1">
    <source>
        <dbReference type="ARBA" id="ARBA00009437"/>
    </source>
</evidence>
<dbReference type="InterPro" id="IPR005119">
    <property type="entry name" value="LysR_subst-bd"/>
</dbReference>
<evidence type="ECO:0000256" key="4">
    <source>
        <dbReference type="ARBA" id="ARBA00023163"/>
    </source>
</evidence>
<dbReference type="Pfam" id="PF03466">
    <property type="entry name" value="LysR_substrate"/>
    <property type="match status" value="1"/>
</dbReference>
<evidence type="ECO:0000313" key="6">
    <source>
        <dbReference type="EMBL" id="GIE23706.1"/>
    </source>
</evidence>
<comment type="similarity">
    <text evidence="1">Belongs to the LysR transcriptional regulatory family.</text>
</comment>
<dbReference type="SUPFAM" id="SSF53850">
    <property type="entry name" value="Periplasmic binding protein-like II"/>
    <property type="match status" value="1"/>
</dbReference>
<keyword evidence="7" id="KW-1185">Reference proteome</keyword>
<sequence length="312" mass="33412">MDLRQLTSFTMLAQELHFGRAAARLHLAQPALSQQIRQLEKELGNTLFTRSTRRVELTEAGTLLLERAGTILALLARAEDEQARLAQGSAGQVSIGFIGTATYDVLPGVARKLRAGLPDLRLDLRGEMLTPELVTGVLDYSLDVALMRPPTDRAGLDVVPLRTEALVAALRADDPRAGAGVLDLTTLAMEPFVSHPSRRLSSMHQSLLDTCRAAGFQPREIIEVRETSTLITFVAAGMGVALVPASVRSLGIDGVAYVPLLQRSATVDLVMATRSAETSPGVRRVAQLIAAHVRGGPAALPDPASVWRGPRP</sequence>
<dbReference type="Proteomes" id="UP000603200">
    <property type="component" value="Unassembled WGS sequence"/>
</dbReference>
<dbReference type="PANTHER" id="PTHR30346">
    <property type="entry name" value="TRANSCRIPTIONAL DUAL REGULATOR HCAR-RELATED"/>
    <property type="match status" value="1"/>
</dbReference>
<dbReference type="InterPro" id="IPR036388">
    <property type="entry name" value="WH-like_DNA-bd_sf"/>
</dbReference>
<proteinExistence type="inferred from homology"/>
<keyword evidence="4" id="KW-0804">Transcription</keyword>
<dbReference type="EMBL" id="BOMN01000095">
    <property type="protein sequence ID" value="GIE23706.1"/>
    <property type="molecule type" value="Genomic_DNA"/>
</dbReference>
<keyword evidence="3" id="KW-0238">DNA-binding</keyword>
<name>A0ABQ3ZYM7_9ACTN</name>
<evidence type="ECO:0000256" key="2">
    <source>
        <dbReference type="ARBA" id="ARBA00023015"/>
    </source>
</evidence>
<dbReference type="PRINTS" id="PR00039">
    <property type="entry name" value="HTHLYSR"/>
</dbReference>
<evidence type="ECO:0000313" key="7">
    <source>
        <dbReference type="Proteomes" id="UP000603200"/>
    </source>
</evidence>
<dbReference type="Gene3D" id="3.40.190.10">
    <property type="entry name" value="Periplasmic binding protein-like II"/>
    <property type="match status" value="2"/>
</dbReference>
<dbReference type="RefSeq" id="WP_203840759.1">
    <property type="nucleotide sequence ID" value="NZ_BAAATV010000038.1"/>
</dbReference>
<accession>A0ABQ3ZYM7</accession>
<keyword evidence="2" id="KW-0805">Transcription regulation</keyword>
<evidence type="ECO:0000256" key="3">
    <source>
        <dbReference type="ARBA" id="ARBA00023125"/>
    </source>
</evidence>
<organism evidence="6 7">
    <name type="scientific">Winogradskya humida</name>
    <dbReference type="NCBI Taxonomy" id="113566"/>
    <lineage>
        <taxon>Bacteria</taxon>
        <taxon>Bacillati</taxon>
        <taxon>Actinomycetota</taxon>
        <taxon>Actinomycetes</taxon>
        <taxon>Micromonosporales</taxon>
        <taxon>Micromonosporaceae</taxon>
        <taxon>Winogradskya</taxon>
    </lineage>
</organism>
<dbReference type="InterPro" id="IPR036390">
    <property type="entry name" value="WH_DNA-bd_sf"/>
</dbReference>
<dbReference type="InterPro" id="IPR000847">
    <property type="entry name" value="LysR_HTH_N"/>
</dbReference>
<protein>
    <submittedName>
        <fullName evidence="6">LysR family transcriptional regulator</fullName>
    </submittedName>
</protein>
<reference evidence="6 7" key="1">
    <citation type="submission" date="2021-01" db="EMBL/GenBank/DDBJ databases">
        <title>Whole genome shotgun sequence of Actinoplanes humidus NBRC 14915.</title>
        <authorList>
            <person name="Komaki H."/>
            <person name="Tamura T."/>
        </authorList>
    </citation>
    <scope>NUCLEOTIDE SEQUENCE [LARGE SCALE GENOMIC DNA]</scope>
    <source>
        <strain evidence="6 7">NBRC 14915</strain>
    </source>
</reference>
<dbReference type="Pfam" id="PF00126">
    <property type="entry name" value="HTH_1"/>
    <property type="match status" value="1"/>
</dbReference>
<dbReference type="PROSITE" id="PS50931">
    <property type="entry name" value="HTH_LYSR"/>
    <property type="match status" value="1"/>
</dbReference>
<dbReference type="SUPFAM" id="SSF46785">
    <property type="entry name" value="Winged helix' DNA-binding domain"/>
    <property type="match status" value="1"/>
</dbReference>
<gene>
    <name evidence="6" type="ORF">Ahu01nite_068080</name>
</gene>
<dbReference type="CDD" id="cd08414">
    <property type="entry name" value="PBP2_LTTR_aromatics_like"/>
    <property type="match status" value="1"/>
</dbReference>
<dbReference type="Gene3D" id="1.10.10.10">
    <property type="entry name" value="Winged helix-like DNA-binding domain superfamily/Winged helix DNA-binding domain"/>
    <property type="match status" value="1"/>
</dbReference>
<comment type="caution">
    <text evidence="6">The sequence shown here is derived from an EMBL/GenBank/DDBJ whole genome shotgun (WGS) entry which is preliminary data.</text>
</comment>
<evidence type="ECO:0000259" key="5">
    <source>
        <dbReference type="PROSITE" id="PS50931"/>
    </source>
</evidence>